<feature type="region of interest" description="Disordered" evidence="1">
    <location>
        <begin position="1"/>
        <end position="23"/>
    </location>
</feature>
<dbReference type="AlphaFoldDB" id="A0A7S3GGJ2"/>
<evidence type="ECO:0000313" key="2">
    <source>
        <dbReference type="EMBL" id="CAE0265668.1"/>
    </source>
</evidence>
<accession>A0A7S3GGJ2</accession>
<proteinExistence type="predicted"/>
<dbReference type="EMBL" id="HBIB01042774">
    <property type="protein sequence ID" value="CAE0265668.1"/>
    <property type="molecule type" value="Transcribed_RNA"/>
</dbReference>
<sequence>MVKGVQRRATRENQRGRKGTREVRDLFRETSLQRETPSSHFSSCCSFLPLMDDEHNAVWSSLPCFHTGQRMQSMNHPPYWIDFPSTNFDDETLLGDCVWRCPTSVDDVDRENEKAGKHYDVMGEGNVKPAVSHFSSCISPHQTSGSCLRSCGAQLLKSRVDLRGAPSQLIEDIKSRRWAIIGWSASGSKLAVWVYESKTASDSGPIFEHSDILLLSRKCGALPFFQWIEVEKEDTFLYVHDIKFTSYTERCMFALIEVGKQHVLHAYRLEKGGERRHSQYQRVQRVDLDTRQTRERRFSASSPSLSHMYCSNSHLTSSAICHPLSCYQSASSHQFNYSTSYALKPQLRTTYRDAASFALSYFPVRANASSYLSRLSSPLLLPPSCNMPPAFFVALLWLSFCPSTVSHSVIPAVQLRFPSQPLTLLPPHPILNSVVAHNSFELDKYVLNVLVKTK</sequence>
<reference evidence="2" key="1">
    <citation type="submission" date="2021-01" db="EMBL/GenBank/DDBJ databases">
        <authorList>
            <person name="Corre E."/>
            <person name="Pelletier E."/>
            <person name="Niang G."/>
            <person name="Scheremetjew M."/>
            <person name="Finn R."/>
            <person name="Kale V."/>
            <person name="Holt S."/>
            <person name="Cochrane G."/>
            <person name="Meng A."/>
            <person name="Brown T."/>
            <person name="Cohen L."/>
        </authorList>
    </citation>
    <scope>NUCLEOTIDE SEQUENCE</scope>
    <source>
        <strain evidence="2">NIES-2562</strain>
    </source>
</reference>
<organism evidence="2">
    <name type="scientific">Palpitomonas bilix</name>
    <dbReference type="NCBI Taxonomy" id="652834"/>
    <lineage>
        <taxon>Eukaryota</taxon>
        <taxon>Eukaryota incertae sedis</taxon>
    </lineage>
</organism>
<feature type="compositionally biased region" description="Basic and acidic residues" evidence="1">
    <location>
        <begin position="9"/>
        <end position="23"/>
    </location>
</feature>
<evidence type="ECO:0000256" key="1">
    <source>
        <dbReference type="SAM" id="MobiDB-lite"/>
    </source>
</evidence>
<name>A0A7S3GGJ2_9EUKA</name>
<gene>
    <name evidence="2" type="ORF">PBIL07802_LOCUS28006</name>
</gene>
<protein>
    <submittedName>
        <fullName evidence="2">Uncharacterized protein</fullName>
    </submittedName>
</protein>